<keyword evidence="4 5" id="KW-0704">Schiff base</keyword>
<evidence type="ECO:0000256" key="5">
    <source>
        <dbReference type="HAMAP-Rule" id="MF_00214"/>
    </source>
</evidence>
<dbReference type="FunFam" id="3.20.20.70:FF:000047">
    <property type="entry name" value="3-dehydroquinate dehydratase"/>
    <property type="match status" value="1"/>
</dbReference>
<dbReference type="UniPathway" id="UPA00053">
    <property type="reaction ID" value="UER00086"/>
</dbReference>
<dbReference type="NCBIfam" id="TIGR01093">
    <property type="entry name" value="aroD"/>
    <property type="match status" value="1"/>
</dbReference>
<sequence>MTEFKTVKLRNVVLGEGRPAIAVPITGKTVDDIVSQAQEIVQTATDLVVEWRIDFFEGVEDADQLTAAGKQLRETIGDVVLLTTFRTKGEGGELSLDDEKYFAICENVLVGGYTDALDLERFHDESSVKNLIEKAHQNDVKIVMSNHDFDKTPEEDEIVSRLESMKALGADVAKIAVMPNSVEDVLVLLNATRRASLSLQSPVITMSMGDLGKVSRIAGEVFGSTLTFGTIGAASAPGQVSYDHLKQDLADLKLS</sequence>
<evidence type="ECO:0000256" key="1">
    <source>
        <dbReference type="ARBA" id="ARBA00001864"/>
    </source>
</evidence>
<feature type="active site" description="Proton donor/acceptor" evidence="5">
    <location>
        <position position="147"/>
    </location>
</feature>
<evidence type="ECO:0000256" key="4">
    <source>
        <dbReference type="ARBA" id="ARBA00023270"/>
    </source>
</evidence>
<feature type="binding site" evidence="5">
    <location>
        <begin position="50"/>
        <end position="52"/>
    </location>
    <ligand>
        <name>3-dehydroquinate</name>
        <dbReference type="ChEBI" id="CHEBI:32364"/>
    </ligand>
</feature>
<dbReference type="HAMAP" id="MF_00214">
    <property type="entry name" value="AroD"/>
    <property type="match status" value="1"/>
</dbReference>
<reference evidence="6 7" key="1">
    <citation type="journal article" date="2015" name="Genome Announc.">
        <title>Expanding the biotechnology potential of lactobacilli through comparative genomics of 213 strains and associated genera.</title>
        <authorList>
            <person name="Sun Z."/>
            <person name="Harris H.M."/>
            <person name="McCann A."/>
            <person name="Guo C."/>
            <person name="Argimon S."/>
            <person name="Zhang W."/>
            <person name="Yang X."/>
            <person name="Jeffery I.B."/>
            <person name="Cooney J.C."/>
            <person name="Kagawa T.F."/>
            <person name="Liu W."/>
            <person name="Song Y."/>
            <person name="Salvetti E."/>
            <person name="Wrobel A."/>
            <person name="Rasinkangas P."/>
            <person name="Parkhill J."/>
            <person name="Rea M.C."/>
            <person name="O'Sullivan O."/>
            <person name="Ritari J."/>
            <person name="Douillard F.P."/>
            <person name="Paul Ross R."/>
            <person name="Yang R."/>
            <person name="Briner A.E."/>
            <person name="Felis G.E."/>
            <person name="de Vos W.M."/>
            <person name="Barrangou R."/>
            <person name="Klaenhammer T.R."/>
            <person name="Caufield P.W."/>
            <person name="Cui Y."/>
            <person name="Zhang H."/>
            <person name="O'Toole P.W."/>
        </authorList>
    </citation>
    <scope>NUCLEOTIDE SEQUENCE [LARGE SCALE GENOMIC DNA]</scope>
    <source>
        <strain evidence="6 7">DSM 16045</strain>
    </source>
</reference>
<comment type="caution">
    <text evidence="5">Lacks conserved residue(s) required for the propagation of feature annotation.</text>
</comment>
<dbReference type="Pfam" id="PF01487">
    <property type="entry name" value="DHquinase_I"/>
    <property type="match status" value="1"/>
</dbReference>
<dbReference type="InterPro" id="IPR001381">
    <property type="entry name" value="DHquinase_I"/>
</dbReference>
<dbReference type="InterPro" id="IPR050146">
    <property type="entry name" value="Type-I_3-dehydroquinase"/>
</dbReference>
<protein>
    <recommendedName>
        <fullName evidence="5">3-dehydroquinate dehydratase</fullName>
        <shortName evidence="5">3-dehydroquinase</shortName>
        <ecNumber evidence="5">4.2.1.10</ecNumber>
    </recommendedName>
    <alternativeName>
        <fullName evidence="5">Type I DHQase</fullName>
    </alternativeName>
    <alternativeName>
        <fullName evidence="5">Type I dehydroquinase</fullName>
        <shortName evidence="5">DHQ1</shortName>
    </alternativeName>
</protein>
<comment type="subunit">
    <text evidence="5">Homodimer.</text>
</comment>
<dbReference type="InterPro" id="IPR013785">
    <property type="entry name" value="Aldolase_TIM"/>
</dbReference>
<evidence type="ECO:0000313" key="6">
    <source>
        <dbReference type="EMBL" id="KRM00794.1"/>
    </source>
</evidence>
<dbReference type="EMBL" id="AZFN01000026">
    <property type="protein sequence ID" value="KRM00794.1"/>
    <property type="molecule type" value="Genomic_DNA"/>
</dbReference>
<dbReference type="Gene3D" id="3.20.20.70">
    <property type="entry name" value="Aldolase class I"/>
    <property type="match status" value="1"/>
</dbReference>
<dbReference type="RefSeq" id="WP_056937895.1">
    <property type="nucleotide sequence ID" value="NZ_AZFN01000026.1"/>
</dbReference>
<dbReference type="PATRIC" id="fig|1423749.3.peg.1023"/>
<evidence type="ECO:0000313" key="7">
    <source>
        <dbReference type="Proteomes" id="UP000051739"/>
    </source>
</evidence>
<dbReference type="PANTHER" id="PTHR43699">
    <property type="entry name" value="3-DEHYDROQUINATE DEHYDRATASE"/>
    <property type="match status" value="1"/>
</dbReference>
<evidence type="ECO:0000256" key="2">
    <source>
        <dbReference type="ARBA" id="ARBA00023141"/>
    </source>
</evidence>
<comment type="function">
    <text evidence="5">Involved in the third step of the chorismate pathway, which leads to the biosynthesis of aromatic amino acids. Catalyzes the cis-dehydration of 3-dehydroquinate (DHQ) and introduces the first double bond of the aromatic ring to yield 3-dehydroshikimate.</text>
</comment>
<keyword evidence="5" id="KW-0028">Amino-acid biosynthesis</keyword>
<dbReference type="Proteomes" id="UP000051739">
    <property type="component" value="Unassembled WGS sequence"/>
</dbReference>
<keyword evidence="3 5" id="KW-0456">Lyase</keyword>
<feature type="binding site" evidence="5">
    <location>
        <position position="235"/>
    </location>
    <ligand>
        <name>3-dehydroquinate</name>
        <dbReference type="ChEBI" id="CHEBI:32364"/>
    </ligand>
</feature>
<dbReference type="GO" id="GO:0008652">
    <property type="term" value="P:amino acid biosynthetic process"/>
    <property type="evidence" value="ECO:0007669"/>
    <property type="project" value="UniProtKB-KW"/>
</dbReference>
<dbReference type="CDD" id="cd00502">
    <property type="entry name" value="DHQase_I"/>
    <property type="match status" value="1"/>
</dbReference>
<comment type="pathway">
    <text evidence="5">Metabolic intermediate biosynthesis; chorismate biosynthesis; chorismate from D-erythrose 4-phosphate and phosphoenolpyruvate: step 3/7.</text>
</comment>
<keyword evidence="2 5" id="KW-0057">Aromatic amino acid biosynthesis</keyword>
<dbReference type="SUPFAM" id="SSF51569">
    <property type="entry name" value="Aldolase"/>
    <property type="match status" value="1"/>
</dbReference>
<dbReference type="PANTHER" id="PTHR43699:SF1">
    <property type="entry name" value="3-DEHYDROQUINATE DEHYDRATASE"/>
    <property type="match status" value="1"/>
</dbReference>
<gene>
    <name evidence="5" type="primary">aroD</name>
    <name evidence="6" type="ORF">FC60_GL001009</name>
</gene>
<dbReference type="GO" id="GO:0009073">
    <property type="term" value="P:aromatic amino acid family biosynthetic process"/>
    <property type="evidence" value="ECO:0007669"/>
    <property type="project" value="UniProtKB-KW"/>
</dbReference>
<name>A0A0R1V5C8_9LACO</name>
<dbReference type="GO" id="GO:0003855">
    <property type="term" value="F:3-dehydroquinate dehydratase activity"/>
    <property type="evidence" value="ECO:0007669"/>
    <property type="project" value="UniProtKB-UniRule"/>
</dbReference>
<dbReference type="GO" id="GO:0009423">
    <property type="term" value="P:chorismate biosynthetic process"/>
    <property type="evidence" value="ECO:0007669"/>
    <property type="project" value="UniProtKB-UniRule"/>
</dbReference>
<feature type="binding site" evidence="5">
    <location>
        <position position="86"/>
    </location>
    <ligand>
        <name>3-dehydroquinate</name>
        <dbReference type="ChEBI" id="CHEBI:32364"/>
    </ligand>
</feature>
<dbReference type="GO" id="GO:0046279">
    <property type="term" value="P:3,4-dihydroxybenzoate biosynthetic process"/>
    <property type="evidence" value="ECO:0007669"/>
    <property type="project" value="UniProtKB-ARBA"/>
</dbReference>
<comment type="similarity">
    <text evidence="5">Belongs to the type-I 3-dehydroquinase family.</text>
</comment>
<evidence type="ECO:0000256" key="3">
    <source>
        <dbReference type="ARBA" id="ARBA00023239"/>
    </source>
</evidence>
<comment type="catalytic activity">
    <reaction evidence="1 5">
        <text>3-dehydroquinate = 3-dehydroshikimate + H2O</text>
        <dbReference type="Rhea" id="RHEA:21096"/>
        <dbReference type="ChEBI" id="CHEBI:15377"/>
        <dbReference type="ChEBI" id="CHEBI:16630"/>
        <dbReference type="ChEBI" id="CHEBI:32364"/>
        <dbReference type="EC" id="4.2.1.10"/>
    </reaction>
</comment>
<feature type="binding site" evidence="5">
    <location>
        <position position="216"/>
    </location>
    <ligand>
        <name>3-dehydroquinate</name>
        <dbReference type="ChEBI" id="CHEBI:32364"/>
    </ligand>
</feature>
<proteinExistence type="inferred from homology"/>
<feature type="active site" description="Schiff-base intermediate with substrate" evidence="5">
    <location>
        <position position="174"/>
    </location>
</feature>
<dbReference type="EC" id="4.2.1.10" evidence="5"/>
<dbReference type="AlphaFoldDB" id="A0A0R1V5C8"/>
<feature type="binding site" evidence="5">
    <location>
        <position position="239"/>
    </location>
    <ligand>
        <name>3-dehydroquinate</name>
        <dbReference type="ChEBI" id="CHEBI:32364"/>
    </ligand>
</feature>
<keyword evidence="7" id="KW-1185">Reference proteome</keyword>
<accession>A0A0R1V5C8</accession>
<comment type="caution">
    <text evidence="6">The sequence shown here is derived from an EMBL/GenBank/DDBJ whole genome shotgun (WGS) entry which is preliminary data.</text>
</comment>
<organism evidence="6 7">
    <name type="scientific">Limosilactobacillus gastricus DSM 16045</name>
    <dbReference type="NCBI Taxonomy" id="1423749"/>
    <lineage>
        <taxon>Bacteria</taxon>
        <taxon>Bacillati</taxon>
        <taxon>Bacillota</taxon>
        <taxon>Bacilli</taxon>
        <taxon>Lactobacillales</taxon>
        <taxon>Lactobacillaceae</taxon>
        <taxon>Limosilactobacillus</taxon>
    </lineage>
</organism>